<gene>
    <name evidence="1" type="ORF">SDC9_99824</name>
</gene>
<dbReference type="AlphaFoldDB" id="A0A645AIV8"/>
<reference evidence="1" key="1">
    <citation type="submission" date="2019-08" db="EMBL/GenBank/DDBJ databases">
        <authorList>
            <person name="Kucharzyk K."/>
            <person name="Murdoch R.W."/>
            <person name="Higgins S."/>
            <person name="Loffler F."/>
        </authorList>
    </citation>
    <scope>NUCLEOTIDE SEQUENCE</scope>
</reference>
<protein>
    <submittedName>
        <fullName evidence="1">Uncharacterized protein</fullName>
    </submittedName>
</protein>
<accession>A0A645AIV8</accession>
<dbReference type="EMBL" id="VSSQ01014154">
    <property type="protein sequence ID" value="MPM53060.1"/>
    <property type="molecule type" value="Genomic_DNA"/>
</dbReference>
<sequence>MHSAIAQFTVMQIGFFGSFSCQFGYSGYCLAFFLGILNLLKHDFGCFVIDVQEVIQLLFHEIADEFTNRRTIRTHVFGA</sequence>
<evidence type="ECO:0000313" key="1">
    <source>
        <dbReference type="EMBL" id="MPM53060.1"/>
    </source>
</evidence>
<proteinExistence type="predicted"/>
<name>A0A645AIV8_9ZZZZ</name>
<organism evidence="1">
    <name type="scientific">bioreactor metagenome</name>
    <dbReference type="NCBI Taxonomy" id="1076179"/>
    <lineage>
        <taxon>unclassified sequences</taxon>
        <taxon>metagenomes</taxon>
        <taxon>ecological metagenomes</taxon>
    </lineage>
</organism>
<comment type="caution">
    <text evidence="1">The sequence shown here is derived from an EMBL/GenBank/DDBJ whole genome shotgun (WGS) entry which is preliminary data.</text>
</comment>